<dbReference type="PANTHER" id="PTHR45436">
    <property type="entry name" value="SENSOR HISTIDINE KINASE YKOH"/>
    <property type="match status" value="1"/>
</dbReference>
<evidence type="ECO:0000256" key="4">
    <source>
        <dbReference type="ARBA" id="ARBA00022553"/>
    </source>
</evidence>
<evidence type="ECO:0000256" key="6">
    <source>
        <dbReference type="ARBA" id="ARBA00022692"/>
    </source>
</evidence>
<dbReference type="SMART" id="SM00387">
    <property type="entry name" value="HATPase_c"/>
    <property type="match status" value="1"/>
</dbReference>
<evidence type="ECO:0000256" key="7">
    <source>
        <dbReference type="ARBA" id="ARBA00022777"/>
    </source>
</evidence>
<evidence type="ECO:0000256" key="5">
    <source>
        <dbReference type="ARBA" id="ARBA00022679"/>
    </source>
</evidence>
<dbReference type="CDD" id="cd00075">
    <property type="entry name" value="HATPase"/>
    <property type="match status" value="1"/>
</dbReference>
<dbReference type="SMART" id="SM00304">
    <property type="entry name" value="HAMP"/>
    <property type="match status" value="1"/>
</dbReference>
<dbReference type="InterPro" id="IPR050428">
    <property type="entry name" value="TCS_sensor_his_kinase"/>
</dbReference>
<dbReference type="Gene3D" id="6.10.340.10">
    <property type="match status" value="1"/>
</dbReference>
<dbReference type="EMBL" id="JBFTEZ010000002">
    <property type="protein sequence ID" value="MEX6463252.1"/>
    <property type="molecule type" value="Genomic_DNA"/>
</dbReference>
<protein>
    <recommendedName>
        <fullName evidence="3">histidine kinase</fullName>
        <ecNumber evidence="3">2.7.13.3</ecNumber>
    </recommendedName>
</protein>
<name>A0ABV3YFE0_9ACTN</name>
<dbReference type="PROSITE" id="PS50109">
    <property type="entry name" value="HIS_KIN"/>
    <property type="match status" value="1"/>
</dbReference>
<dbReference type="SUPFAM" id="SSF47384">
    <property type="entry name" value="Homodimeric domain of signal transducing histidine kinase"/>
    <property type="match status" value="1"/>
</dbReference>
<evidence type="ECO:0000256" key="2">
    <source>
        <dbReference type="ARBA" id="ARBA00004236"/>
    </source>
</evidence>
<dbReference type="Gene3D" id="3.30.565.10">
    <property type="entry name" value="Histidine kinase-like ATPase, C-terminal domain"/>
    <property type="match status" value="1"/>
</dbReference>
<dbReference type="Pfam" id="PF00512">
    <property type="entry name" value="HisKA"/>
    <property type="match status" value="1"/>
</dbReference>
<comment type="caution">
    <text evidence="15">The sequence shown here is derived from an EMBL/GenBank/DDBJ whole genome shotgun (WGS) entry which is preliminary data.</text>
</comment>
<accession>A0ABV3YFE0</accession>
<evidence type="ECO:0000256" key="3">
    <source>
        <dbReference type="ARBA" id="ARBA00012438"/>
    </source>
</evidence>
<evidence type="ECO:0000256" key="1">
    <source>
        <dbReference type="ARBA" id="ARBA00000085"/>
    </source>
</evidence>
<evidence type="ECO:0000259" key="14">
    <source>
        <dbReference type="PROSITE" id="PS50885"/>
    </source>
</evidence>
<keyword evidence="4" id="KW-0597">Phosphoprotein</keyword>
<evidence type="ECO:0000256" key="9">
    <source>
        <dbReference type="ARBA" id="ARBA00023012"/>
    </source>
</evidence>
<dbReference type="PRINTS" id="PR00344">
    <property type="entry name" value="BCTRLSENSOR"/>
</dbReference>
<dbReference type="SUPFAM" id="SSF158472">
    <property type="entry name" value="HAMP domain-like"/>
    <property type="match status" value="1"/>
</dbReference>
<feature type="domain" description="HAMP" evidence="14">
    <location>
        <begin position="181"/>
        <end position="234"/>
    </location>
</feature>
<dbReference type="InterPro" id="IPR036890">
    <property type="entry name" value="HATPase_C_sf"/>
</dbReference>
<evidence type="ECO:0000313" key="16">
    <source>
        <dbReference type="Proteomes" id="UP001560293"/>
    </source>
</evidence>
<keyword evidence="9" id="KW-0902">Two-component regulatory system</keyword>
<dbReference type="EC" id="2.7.13.3" evidence="3"/>
<feature type="region of interest" description="Disordered" evidence="11">
    <location>
        <begin position="57"/>
        <end position="81"/>
    </location>
</feature>
<feature type="transmembrane region" description="Helical" evidence="12">
    <location>
        <begin position="160"/>
        <end position="180"/>
    </location>
</feature>
<evidence type="ECO:0000256" key="11">
    <source>
        <dbReference type="SAM" id="MobiDB-lite"/>
    </source>
</evidence>
<dbReference type="GO" id="GO:0016301">
    <property type="term" value="F:kinase activity"/>
    <property type="evidence" value="ECO:0007669"/>
    <property type="project" value="UniProtKB-KW"/>
</dbReference>
<dbReference type="InterPro" id="IPR004358">
    <property type="entry name" value="Sig_transdc_His_kin-like_C"/>
</dbReference>
<dbReference type="SMART" id="SM00388">
    <property type="entry name" value="HisKA"/>
    <property type="match status" value="1"/>
</dbReference>
<organism evidence="15 16">
    <name type="scientific">Dietzia cinnamea</name>
    <dbReference type="NCBI Taxonomy" id="321318"/>
    <lineage>
        <taxon>Bacteria</taxon>
        <taxon>Bacillati</taxon>
        <taxon>Actinomycetota</taxon>
        <taxon>Actinomycetes</taxon>
        <taxon>Mycobacteriales</taxon>
        <taxon>Dietziaceae</taxon>
        <taxon>Dietzia</taxon>
    </lineage>
</organism>
<dbReference type="InterPro" id="IPR005467">
    <property type="entry name" value="His_kinase_dom"/>
</dbReference>
<dbReference type="Pfam" id="PF02518">
    <property type="entry name" value="HATPase_c"/>
    <property type="match status" value="1"/>
</dbReference>
<reference evidence="16" key="1">
    <citation type="submission" date="2024-07" db="EMBL/GenBank/DDBJ databases">
        <title>Pseudomonas strain that inhibits Aeromonas fish pathogens.</title>
        <authorList>
            <person name="Wildschutte H."/>
        </authorList>
    </citation>
    <scope>NUCLEOTIDE SEQUENCE [LARGE SCALE GENOMIC DNA]</scope>
    <source>
        <strain evidence="16">n60</strain>
    </source>
</reference>
<comment type="subcellular location">
    <subcellularLocation>
        <location evidence="2">Cell membrane</location>
    </subcellularLocation>
</comment>
<evidence type="ECO:0000313" key="15">
    <source>
        <dbReference type="EMBL" id="MEX6463252.1"/>
    </source>
</evidence>
<keyword evidence="16" id="KW-1185">Reference proteome</keyword>
<dbReference type="CDD" id="cd06225">
    <property type="entry name" value="HAMP"/>
    <property type="match status" value="1"/>
</dbReference>
<dbReference type="InterPro" id="IPR036097">
    <property type="entry name" value="HisK_dim/P_sf"/>
</dbReference>
<dbReference type="PROSITE" id="PS50885">
    <property type="entry name" value="HAMP"/>
    <property type="match status" value="1"/>
</dbReference>
<feature type="compositionally biased region" description="Basic and acidic residues" evidence="11">
    <location>
        <begin position="240"/>
        <end position="252"/>
    </location>
</feature>
<dbReference type="Proteomes" id="UP001560293">
    <property type="component" value="Unassembled WGS sequence"/>
</dbReference>
<dbReference type="InterPro" id="IPR003661">
    <property type="entry name" value="HisK_dim/P_dom"/>
</dbReference>
<dbReference type="Gene3D" id="1.10.287.130">
    <property type="match status" value="1"/>
</dbReference>
<evidence type="ECO:0000256" key="10">
    <source>
        <dbReference type="ARBA" id="ARBA00023136"/>
    </source>
</evidence>
<dbReference type="Pfam" id="PF00672">
    <property type="entry name" value="HAMP"/>
    <property type="match status" value="1"/>
</dbReference>
<proteinExistence type="predicted"/>
<dbReference type="RefSeq" id="WP_061229459.1">
    <property type="nucleotide sequence ID" value="NZ_JALXPR010000059.1"/>
</dbReference>
<evidence type="ECO:0000256" key="8">
    <source>
        <dbReference type="ARBA" id="ARBA00022989"/>
    </source>
</evidence>
<keyword evidence="8 12" id="KW-1133">Transmembrane helix</keyword>
<dbReference type="SUPFAM" id="SSF55874">
    <property type="entry name" value="ATPase domain of HSP90 chaperone/DNA topoisomerase II/histidine kinase"/>
    <property type="match status" value="1"/>
</dbReference>
<keyword evidence="5" id="KW-0808">Transferase</keyword>
<evidence type="ECO:0000259" key="13">
    <source>
        <dbReference type="PROSITE" id="PS50109"/>
    </source>
</evidence>
<feature type="compositionally biased region" description="Pro residues" evidence="11">
    <location>
        <begin position="65"/>
        <end position="79"/>
    </location>
</feature>
<dbReference type="CDD" id="cd00082">
    <property type="entry name" value="HisKA"/>
    <property type="match status" value="1"/>
</dbReference>
<gene>
    <name evidence="15" type="ORF">AB6N35_02630</name>
</gene>
<feature type="domain" description="Histidine kinase" evidence="13">
    <location>
        <begin position="277"/>
        <end position="491"/>
    </location>
</feature>
<feature type="region of interest" description="Disordered" evidence="11">
    <location>
        <begin position="240"/>
        <end position="261"/>
    </location>
</feature>
<keyword evidence="7 15" id="KW-0418">Kinase</keyword>
<dbReference type="InterPro" id="IPR003660">
    <property type="entry name" value="HAMP_dom"/>
</dbReference>
<sequence length="492" mass="51757">MAPRRRLPLRVSLVLLAVALTALALGASGVAVTRALDASMLDRTDAALQEAERGWARPLGDLPANLPPPPPRAPGPESPPSRFYVQVRDAGGAVVVEINDEETAPALDGIAAGEPATVPSTDDSSALWRALRFDGAGGETVTVATPLTENREVVQRLVRLQVGIGAAILAALALAAYLTVRRSLRPLREVEHTAAAIAGGDLSRRVPEGDPRTEVGTLAVAVNEMLARIQTSMADAARAEDAARGSADDARESAQAARRSEAAAVRSEAAMRRFVADAGHDLRTPLTAIRGFAELHRQGATDDVDRLMQRIESEARRMGVLVDDLLTLARMDEQRPIARDRVDLLALAADAVHDARVLAPDRAIGLEVIDGPGTPEVLGDEARLRQVLGNLVDNALRHTPDGVPVTVRVGTDADDAVLEVADTGPGMTDDQAARAFERFYRADASRTSATGGSGLGLAIVESLVGAHGGSVALDTAPGRGATFRVRLPRVRD</sequence>
<comment type="catalytic activity">
    <reaction evidence="1">
        <text>ATP + protein L-histidine = ADP + protein N-phospho-L-histidine.</text>
        <dbReference type="EC" id="2.7.13.3"/>
    </reaction>
</comment>
<dbReference type="PANTHER" id="PTHR45436:SF5">
    <property type="entry name" value="SENSOR HISTIDINE KINASE TRCS"/>
    <property type="match status" value="1"/>
</dbReference>
<keyword evidence="6 12" id="KW-0812">Transmembrane</keyword>
<evidence type="ECO:0000256" key="12">
    <source>
        <dbReference type="SAM" id="Phobius"/>
    </source>
</evidence>
<keyword evidence="10 12" id="KW-0472">Membrane</keyword>
<dbReference type="InterPro" id="IPR003594">
    <property type="entry name" value="HATPase_dom"/>
</dbReference>